<dbReference type="InterPro" id="IPR037524">
    <property type="entry name" value="PA14/GLEYA"/>
</dbReference>
<evidence type="ECO:0000313" key="11">
    <source>
        <dbReference type="Proteomes" id="UP001172082"/>
    </source>
</evidence>
<keyword evidence="3 6" id="KW-0479">Metal-binding</keyword>
<dbReference type="RefSeq" id="WP_346754683.1">
    <property type="nucleotide sequence ID" value="NZ_JAUJEA010000012.1"/>
</dbReference>
<dbReference type="SUPFAM" id="SSF46626">
    <property type="entry name" value="Cytochrome c"/>
    <property type="match status" value="1"/>
</dbReference>
<dbReference type="Pfam" id="PF07691">
    <property type="entry name" value="PA14"/>
    <property type="match status" value="1"/>
</dbReference>
<evidence type="ECO:0000256" key="4">
    <source>
        <dbReference type="ARBA" id="ARBA00022982"/>
    </source>
</evidence>
<evidence type="ECO:0000256" key="5">
    <source>
        <dbReference type="ARBA" id="ARBA00023004"/>
    </source>
</evidence>
<evidence type="ECO:0000256" key="2">
    <source>
        <dbReference type="ARBA" id="ARBA00022617"/>
    </source>
</evidence>
<organism evidence="10 11">
    <name type="scientific">Splendidivirga corallicola</name>
    <dbReference type="NCBI Taxonomy" id="3051826"/>
    <lineage>
        <taxon>Bacteria</taxon>
        <taxon>Pseudomonadati</taxon>
        <taxon>Bacteroidota</taxon>
        <taxon>Cytophagia</taxon>
        <taxon>Cytophagales</taxon>
        <taxon>Splendidivirgaceae</taxon>
        <taxon>Splendidivirga</taxon>
    </lineage>
</organism>
<feature type="domain" description="Cytochrome c" evidence="8">
    <location>
        <begin position="258"/>
        <end position="343"/>
    </location>
</feature>
<keyword evidence="11" id="KW-1185">Reference proteome</keyword>
<dbReference type="SUPFAM" id="SSF63829">
    <property type="entry name" value="Calcium-dependent phosphotriesterase"/>
    <property type="match status" value="1"/>
</dbReference>
<evidence type="ECO:0000259" key="8">
    <source>
        <dbReference type="PROSITE" id="PS51007"/>
    </source>
</evidence>
<dbReference type="InterPro" id="IPR036909">
    <property type="entry name" value="Cyt_c-like_dom_sf"/>
</dbReference>
<keyword evidence="2 6" id="KW-0349">Heme</keyword>
<dbReference type="SUPFAM" id="SSF56988">
    <property type="entry name" value="Anthrax protective antigen"/>
    <property type="match status" value="1"/>
</dbReference>
<evidence type="ECO:0000313" key="10">
    <source>
        <dbReference type="EMBL" id="MDN5204659.1"/>
    </source>
</evidence>
<reference evidence="10" key="1">
    <citation type="submission" date="2023-06" db="EMBL/GenBank/DDBJ databases">
        <title>Genomic of Parafulvivirga corallium.</title>
        <authorList>
            <person name="Wang G."/>
        </authorList>
    </citation>
    <scope>NUCLEOTIDE SEQUENCE</scope>
    <source>
        <strain evidence="10">BMA10</strain>
    </source>
</reference>
<dbReference type="Gene3D" id="1.10.760.10">
    <property type="entry name" value="Cytochrome c-like domain"/>
    <property type="match status" value="1"/>
</dbReference>
<evidence type="ECO:0000259" key="9">
    <source>
        <dbReference type="PROSITE" id="PS51820"/>
    </source>
</evidence>
<protein>
    <submittedName>
        <fullName evidence="10">DUF1080 domain-containing protein</fullName>
    </submittedName>
</protein>
<evidence type="ECO:0000256" key="6">
    <source>
        <dbReference type="PROSITE-ProRule" id="PRU00433"/>
    </source>
</evidence>
<proteinExistence type="predicted"/>
<keyword evidence="7" id="KW-0732">Signal</keyword>
<dbReference type="PROSITE" id="PS51007">
    <property type="entry name" value="CYTC"/>
    <property type="match status" value="1"/>
</dbReference>
<comment type="caution">
    <text evidence="10">The sequence shown here is derived from an EMBL/GenBank/DDBJ whole genome shotgun (WGS) entry which is preliminary data.</text>
</comment>
<evidence type="ECO:0000256" key="3">
    <source>
        <dbReference type="ARBA" id="ARBA00022723"/>
    </source>
</evidence>
<keyword evidence="4" id="KW-0249">Electron transport</keyword>
<dbReference type="InterPro" id="IPR010496">
    <property type="entry name" value="AL/BT2_dom"/>
</dbReference>
<dbReference type="PRINTS" id="PR00606">
    <property type="entry name" value="CYTCHROMECID"/>
</dbReference>
<dbReference type="PANTHER" id="PTHR33546">
    <property type="entry name" value="LARGE, MULTIFUNCTIONAL SECRETED PROTEIN-RELATED"/>
    <property type="match status" value="1"/>
</dbReference>
<evidence type="ECO:0000256" key="1">
    <source>
        <dbReference type="ARBA" id="ARBA00022448"/>
    </source>
</evidence>
<dbReference type="PANTHER" id="PTHR33546:SF1">
    <property type="entry name" value="LARGE, MULTIFUNCTIONAL SECRETED PROTEIN"/>
    <property type="match status" value="1"/>
</dbReference>
<feature type="chain" id="PRO_5047138664" evidence="7">
    <location>
        <begin position="28"/>
        <end position="1233"/>
    </location>
</feature>
<dbReference type="InterPro" id="IPR009056">
    <property type="entry name" value="Cyt_c-like_dom"/>
</dbReference>
<keyword evidence="1" id="KW-0813">Transport</keyword>
<dbReference type="Gene3D" id="3.90.182.10">
    <property type="entry name" value="Toxin - Anthrax Protective Antigen,domain 1"/>
    <property type="match status" value="1"/>
</dbReference>
<dbReference type="SMART" id="SM00758">
    <property type="entry name" value="PA14"/>
    <property type="match status" value="1"/>
</dbReference>
<dbReference type="Proteomes" id="UP001172082">
    <property type="component" value="Unassembled WGS sequence"/>
</dbReference>
<gene>
    <name evidence="10" type="ORF">QQ008_24925</name>
</gene>
<dbReference type="Gene3D" id="2.60.120.560">
    <property type="entry name" value="Exo-inulinase, domain 1"/>
    <property type="match status" value="1"/>
</dbReference>
<feature type="domain" description="PA14" evidence="9">
    <location>
        <begin position="381"/>
        <end position="525"/>
    </location>
</feature>
<evidence type="ECO:0000256" key="7">
    <source>
        <dbReference type="SAM" id="SignalP"/>
    </source>
</evidence>
<dbReference type="Pfam" id="PF00034">
    <property type="entry name" value="Cytochrom_C"/>
    <property type="match status" value="1"/>
</dbReference>
<name>A0ABT8KWW9_9BACT</name>
<dbReference type="InterPro" id="IPR011658">
    <property type="entry name" value="PA14_dom"/>
</dbReference>
<dbReference type="InterPro" id="IPR011042">
    <property type="entry name" value="6-blade_b-propeller_TolB-like"/>
</dbReference>
<dbReference type="PROSITE" id="PS51820">
    <property type="entry name" value="PA14"/>
    <property type="match status" value="1"/>
</dbReference>
<keyword evidence="5 6" id="KW-0408">Iron</keyword>
<sequence length="1233" mass="137540">MVLQRLNLVNRLAIAMLLLFFISSCNQSSKDIERPRDPWVFRSVLDKQARMVTAALDNELWVAYNTQSANLYKAWKGGVNFNGAVYTTVHGPQPTSKGYAYINDSGEATNWRVINAGNETIPKIHYKGHSLSNSGVSFKYDLEVEPGKVISIEESPEFLKSQGGKPGLSRSFKTSNVPDGYQVALKTTLSSLMQPNDYTTTGTFNVEDTKENEYDFGKLIDVSGTLLLKSNAETELNVHFFPGIVEEKVDVAAIAQASSINHGKELIDGSDCRACHNETKKTIGPAYIEVAKKYSTSEQIVTELAGKVINGGMGNWGEVFMSAHPDLQESDAKAMIRYILSLDADEEANTSDEVINFFLGVEGTALQLDENNDKVDENSDEVLPGLAANLYKAQDFNLDYETFFKNNIPVLSGTAPLVHLTSKELIGPHRDNIYLELRGYITVPESNNYVFRLVSDDGSHLFINGQEIIDNGGFHGDTAKDGEIILKEGQNDIRIVFYQGGGGATLSLQWAKYGTNEFSVVPTDVFTHKKSSLKRVVPFVPEYKLVRSIPGDQKSLTDVHPSFDLAQARPSDFKPRVGGMDFFSDGRMVVCAWDSVGPVYVLDGLTNEDPEQIKVTEIAGGLAEPLGIKVVDDEIYVLQKQELTKLIDHDGDGIIDEYKTLCAGWKVSTNFHEFAFGLVYKDGYFYLTLATAIEPGGASSNPQIPDRGKVIKVSKEDGSFDFIAHGLRTPNGIGIGVDGEIFVADNQGDWLPSSKIVHVQEGAWYGSRSVDFEGTEGLEETQPLVWLPQDEIGNSPSQPIYINVGPYKGQMLHGEVTHGGLKRVFVEKINGQYQGALFRFTQGLEAGVNRVAWSPDGSLYVGGIGSSGNWGHEGGLWYGLQKLTYNNKSTFEMLAVRAKSNGFELEFTEPLKPGVGTREEDYKVSQWYYLPTKFYGGPKMDPESLNIKSVNISDDRKKVFLELDGMKPKHVVHIRIFNPFMSESGQSLWTTESWYTLTNIPENEAGFKTASQAIAHNTLTEQEKADGWQLLFDGKTTNNWRNFRSETIGSAWKVVDGTLMLDNSVKDGWQIKDGGDIITDQEYENFEFTMEWKIQKGGNSGIIYNVVESDDYDFVWQTGPEMQILDNVRHNDGRITTHRAGDLYDMIECKFVTANNAEEWNQIRLISKDGHVEHWQNGYKVVEFDMHTPGWEEMIKNSKFKDMPAFGKARKGHIALQDHGDRVWFRNIKIRAL</sequence>
<dbReference type="Gene3D" id="2.120.10.30">
    <property type="entry name" value="TolB, C-terminal domain"/>
    <property type="match status" value="1"/>
</dbReference>
<dbReference type="Pfam" id="PF06439">
    <property type="entry name" value="3keto-disac_hyd"/>
    <property type="match status" value="1"/>
</dbReference>
<feature type="signal peptide" evidence="7">
    <location>
        <begin position="1"/>
        <end position="27"/>
    </location>
</feature>
<dbReference type="EMBL" id="JAUJEA010000012">
    <property type="protein sequence ID" value="MDN5204659.1"/>
    <property type="molecule type" value="Genomic_DNA"/>
</dbReference>
<accession>A0ABT8KWW9</accession>
<dbReference type="InterPro" id="IPR002324">
    <property type="entry name" value="Cyt_c_ID"/>
</dbReference>
<dbReference type="PROSITE" id="PS51257">
    <property type="entry name" value="PROKAR_LIPOPROTEIN"/>
    <property type="match status" value="1"/>
</dbReference>